<dbReference type="RefSeq" id="XP_052130355.1">
    <property type="nucleotide sequence ID" value="XM_052274395.1"/>
</dbReference>
<evidence type="ECO:0000313" key="2">
    <source>
        <dbReference type="RefSeq" id="XP_052130355.1"/>
    </source>
</evidence>
<organism evidence="1 2">
    <name type="scientific">Frankliniella occidentalis</name>
    <name type="common">Western flower thrips</name>
    <name type="synonym">Euthrips occidentalis</name>
    <dbReference type="NCBI Taxonomy" id="133901"/>
    <lineage>
        <taxon>Eukaryota</taxon>
        <taxon>Metazoa</taxon>
        <taxon>Ecdysozoa</taxon>
        <taxon>Arthropoda</taxon>
        <taxon>Hexapoda</taxon>
        <taxon>Insecta</taxon>
        <taxon>Pterygota</taxon>
        <taxon>Neoptera</taxon>
        <taxon>Paraneoptera</taxon>
        <taxon>Thysanoptera</taxon>
        <taxon>Terebrantia</taxon>
        <taxon>Thripoidea</taxon>
        <taxon>Thripidae</taxon>
        <taxon>Frankliniella</taxon>
    </lineage>
</organism>
<dbReference type="GeneID" id="127751231"/>
<dbReference type="AlphaFoldDB" id="A0A9C6X6Y7"/>
<dbReference type="Proteomes" id="UP000504606">
    <property type="component" value="Unplaced"/>
</dbReference>
<sequence>MADCKRIIETPMETKLKPHLLSEGQRIDAPYQELMGRLIYLTVNTRPDMSFSASFLSQYNTTFTEAHWTLAKRVLKYLKATSAVGLTFTKSAKPTFCVIGYADADFEGNSTNYKSFTTASPWMHWHWVVLNL</sequence>
<dbReference type="KEGG" id="foc:127751231"/>
<accession>A0A9C6X6Y7</accession>
<name>A0A9C6X6Y7_FRAOC</name>
<gene>
    <name evidence="2" type="primary">LOC127751231</name>
</gene>
<protein>
    <submittedName>
        <fullName evidence="2">Uncharacterized protein LOC127751231</fullName>
    </submittedName>
</protein>
<evidence type="ECO:0000313" key="1">
    <source>
        <dbReference type="Proteomes" id="UP000504606"/>
    </source>
</evidence>
<dbReference type="OrthoDB" id="413361at2759"/>
<keyword evidence="1" id="KW-1185">Reference proteome</keyword>
<proteinExistence type="predicted"/>
<dbReference type="PANTHER" id="PTHR11439">
    <property type="entry name" value="GAG-POL-RELATED RETROTRANSPOSON"/>
    <property type="match status" value="1"/>
</dbReference>
<dbReference type="PANTHER" id="PTHR11439:SF467">
    <property type="entry name" value="INTEGRASE CATALYTIC DOMAIN-CONTAINING PROTEIN"/>
    <property type="match status" value="1"/>
</dbReference>
<reference evidence="2" key="1">
    <citation type="submission" date="2025-08" db="UniProtKB">
        <authorList>
            <consortium name="RefSeq"/>
        </authorList>
    </citation>
    <scope>IDENTIFICATION</scope>
    <source>
        <tissue evidence="2">Whole organism</tissue>
    </source>
</reference>